<reference evidence="2" key="2">
    <citation type="journal article" date="2023" name="Int. J. Mol. Sci.">
        <title>De Novo Assembly and Annotation of 11 Diverse Shrub Willow (Salix) Genomes Reveals Novel Gene Organization in Sex-Linked Regions.</title>
        <authorList>
            <person name="Hyden B."/>
            <person name="Feng K."/>
            <person name="Yates T.B."/>
            <person name="Jawdy S."/>
            <person name="Cereghino C."/>
            <person name="Smart L.B."/>
            <person name="Muchero W."/>
        </authorList>
    </citation>
    <scope>NUCLEOTIDE SEQUENCE</scope>
    <source>
        <tissue evidence="2">Shoot tip</tissue>
    </source>
</reference>
<feature type="compositionally biased region" description="Basic and acidic residues" evidence="1">
    <location>
        <begin position="23"/>
        <end position="35"/>
    </location>
</feature>
<dbReference type="EMBL" id="JAPFFI010000006">
    <property type="protein sequence ID" value="KAJ6390797.1"/>
    <property type="molecule type" value="Genomic_DNA"/>
</dbReference>
<comment type="caution">
    <text evidence="2">The sequence shown here is derived from an EMBL/GenBank/DDBJ whole genome shotgun (WGS) entry which is preliminary data.</text>
</comment>
<proteinExistence type="predicted"/>
<dbReference type="Proteomes" id="UP001141253">
    <property type="component" value="Chromosome 2"/>
</dbReference>
<gene>
    <name evidence="2" type="ORF">OIU77_024916</name>
</gene>
<feature type="compositionally biased region" description="Polar residues" evidence="1">
    <location>
        <begin position="59"/>
        <end position="74"/>
    </location>
</feature>
<evidence type="ECO:0000313" key="3">
    <source>
        <dbReference type="Proteomes" id="UP001141253"/>
    </source>
</evidence>
<evidence type="ECO:0000256" key="1">
    <source>
        <dbReference type="SAM" id="MobiDB-lite"/>
    </source>
</evidence>
<feature type="compositionally biased region" description="Basic and acidic residues" evidence="1">
    <location>
        <begin position="90"/>
        <end position="100"/>
    </location>
</feature>
<sequence length="100" mass="11114">MKGRTKATPEDLVQEEPSEFDDEARAQKGKMKMDDLPICTVNDSASLQSQAQHAEEESSATTAPLGNNADSSDPSLMEFIKVKKKRGGKKFRETTRHPMF</sequence>
<feature type="compositionally biased region" description="Acidic residues" evidence="1">
    <location>
        <begin position="12"/>
        <end position="22"/>
    </location>
</feature>
<feature type="region of interest" description="Disordered" evidence="1">
    <location>
        <begin position="1"/>
        <end position="100"/>
    </location>
</feature>
<feature type="compositionally biased region" description="Polar residues" evidence="1">
    <location>
        <begin position="41"/>
        <end position="52"/>
    </location>
</feature>
<accession>A0ABQ9BYR6</accession>
<protein>
    <submittedName>
        <fullName evidence="2">Uncharacterized protein</fullName>
    </submittedName>
</protein>
<organism evidence="2 3">
    <name type="scientific">Salix suchowensis</name>
    <dbReference type="NCBI Taxonomy" id="1278906"/>
    <lineage>
        <taxon>Eukaryota</taxon>
        <taxon>Viridiplantae</taxon>
        <taxon>Streptophyta</taxon>
        <taxon>Embryophyta</taxon>
        <taxon>Tracheophyta</taxon>
        <taxon>Spermatophyta</taxon>
        <taxon>Magnoliopsida</taxon>
        <taxon>eudicotyledons</taxon>
        <taxon>Gunneridae</taxon>
        <taxon>Pentapetalae</taxon>
        <taxon>rosids</taxon>
        <taxon>fabids</taxon>
        <taxon>Malpighiales</taxon>
        <taxon>Salicaceae</taxon>
        <taxon>Saliceae</taxon>
        <taxon>Salix</taxon>
    </lineage>
</organism>
<keyword evidence="3" id="KW-1185">Reference proteome</keyword>
<name>A0ABQ9BYR6_9ROSI</name>
<reference evidence="2" key="1">
    <citation type="submission" date="2022-10" db="EMBL/GenBank/DDBJ databases">
        <authorList>
            <person name="Hyden B.L."/>
            <person name="Feng K."/>
            <person name="Yates T."/>
            <person name="Jawdy S."/>
            <person name="Smart L.B."/>
            <person name="Muchero W."/>
        </authorList>
    </citation>
    <scope>NUCLEOTIDE SEQUENCE</scope>
    <source>
        <tissue evidence="2">Shoot tip</tissue>
    </source>
</reference>
<evidence type="ECO:0000313" key="2">
    <source>
        <dbReference type="EMBL" id="KAJ6390797.1"/>
    </source>
</evidence>